<dbReference type="InterPro" id="IPR007627">
    <property type="entry name" value="RNA_pol_sigma70_r2"/>
</dbReference>
<dbReference type="PANTHER" id="PTHR43133">
    <property type="entry name" value="RNA POLYMERASE ECF-TYPE SIGMA FACTO"/>
    <property type="match status" value="1"/>
</dbReference>
<evidence type="ECO:0000256" key="1">
    <source>
        <dbReference type="ARBA" id="ARBA00010641"/>
    </source>
</evidence>
<protein>
    <submittedName>
        <fullName evidence="8">Sigma-70 family RNA polymerase sigma factor</fullName>
    </submittedName>
</protein>
<dbReference type="CDD" id="cd06171">
    <property type="entry name" value="Sigma70_r4"/>
    <property type="match status" value="1"/>
</dbReference>
<evidence type="ECO:0000259" key="6">
    <source>
        <dbReference type="Pfam" id="PF04542"/>
    </source>
</evidence>
<accession>A0ABT8CPS8</accession>
<keyword evidence="2" id="KW-0805">Transcription regulation</keyword>
<dbReference type="InterPro" id="IPR007630">
    <property type="entry name" value="RNA_pol_sigma70_r4"/>
</dbReference>
<keyword evidence="4" id="KW-0238">DNA-binding</keyword>
<dbReference type="Gene3D" id="1.10.1740.10">
    <property type="match status" value="1"/>
</dbReference>
<dbReference type="InterPro" id="IPR039425">
    <property type="entry name" value="RNA_pol_sigma-70-like"/>
</dbReference>
<name>A0ABT8CPS8_9FLAO</name>
<keyword evidence="3" id="KW-0731">Sigma factor</keyword>
<dbReference type="RefSeq" id="WP_290362390.1">
    <property type="nucleotide sequence ID" value="NZ_JAUFQU010000001.1"/>
</dbReference>
<dbReference type="Pfam" id="PF04542">
    <property type="entry name" value="Sigma70_r2"/>
    <property type="match status" value="1"/>
</dbReference>
<evidence type="ECO:0000259" key="7">
    <source>
        <dbReference type="Pfam" id="PF04545"/>
    </source>
</evidence>
<dbReference type="NCBIfam" id="TIGR02937">
    <property type="entry name" value="sigma70-ECF"/>
    <property type="match status" value="1"/>
</dbReference>
<dbReference type="SUPFAM" id="SSF88659">
    <property type="entry name" value="Sigma3 and sigma4 domains of RNA polymerase sigma factors"/>
    <property type="match status" value="1"/>
</dbReference>
<keyword evidence="9" id="KW-1185">Reference proteome</keyword>
<evidence type="ECO:0000313" key="9">
    <source>
        <dbReference type="Proteomes" id="UP001242368"/>
    </source>
</evidence>
<gene>
    <name evidence="8" type="ORF">QW060_04130</name>
</gene>
<evidence type="ECO:0000313" key="8">
    <source>
        <dbReference type="EMBL" id="MDN3706310.1"/>
    </source>
</evidence>
<dbReference type="InterPro" id="IPR014284">
    <property type="entry name" value="RNA_pol_sigma-70_dom"/>
</dbReference>
<dbReference type="InterPro" id="IPR036388">
    <property type="entry name" value="WH-like_DNA-bd_sf"/>
</dbReference>
<dbReference type="InterPro" id="IPR013324">
    <property type="entry name" value="RNA_pol_sigma_r3/r4-like"/>
</dbReference>
<evidence type="ECO:0000256" key="3">
    <source>
        <dbReference type="ARBA" id="ARBA00023082"/>
    </source>
</evidence>
<comment type="caution">
    <text evidence="8">The sequence shown here is derived from an EMBL/GenBank/DDBJ whole genome shotgun (WGS) entry which is preliminary data.</text>
</comment>
<organism evidence="8 9">
    <name type="scientific">Paenimyroides ceti</name>
    <dbReference type="NCBI Taxonomy" id="395087"/>
    <lineage>
        <taxon>Bacteria</taxon>
        <taxon>Pseudomonadati</taxon>
        <taxon>Bacteroidota</taxon>
        <taxon>Flavobacteriia</taxon>
        <taxon>Flavobacteriales</taxon>
        <taxon>Flavobacteriaceae</taxon>
        <taxon>Paenimyroides</taxon>
    </lineage>
</organism>
<dbReference type="SUPFAM" id="SSF88946">
    <property type="entry name" value="Sigma2 domain of RNA polymerase sigma factors"/>
    <property type="match status" value="1"/>
</dbReference>
<dbReference type="InterPro" id="IPR013325">
    <property type="entry name" value="RNA_pol_sigma_r2"/>
</dbReference>
<reference evidence="9" key="1">
    <citation type="journal article" date="2019" name="Int. J. Syst. Evol. Microbiol.">
        <title>The Global Catalogue of Microorganisms (GCM) 10K type strain sequencing project: providing services to taxonomists for standard genome sequencing and annotation.</title>
        <authorList>
            <consortium name="The Broad Institute Genomics Platform"/>
            <consortium name="The Broad Institute Genome Sequencing Center for Infectious Disease"/>
            <person name="Wu L."/>
            <person name="Ma J."/>
        </authorList>
    </citation>
    <scope>NUCLEOTIDE SEQUENCE [LARGE SCALE GENOMIC DNA]</scope>
    <source>
        <strain evidence="9">CECT 7184</strain>
    </source>
</reference>
<comment type="similarity">
    <text evidence="1">Belongs to the sigma-70 factor family. ECF subfamily.</text>
</comment>
<proteinExistence type="inferred from homology"/>
<keyword evidence="5" id="KW-0804">Transcription</keyword>
<sequence>MKIPSNTLTEEELIVLLKKKDEKSYHYLYDHYSPALYGVALRVLGSKEYAEEVLQDAFIKIWKNIEHYDSEKGRLYTWMINIVRNTAIDYLKSKGYKRDQMNQPLPKFVHNSKEFSESEKEENMGLDTIVSRLKTEWRELIELAYYKGYTQKEIAEQLNIPLGTVKTRTKSALLQLKSFLKDFR</sequence>
<feature type="domain" description="RNA polymerase sigma-70 region 2" evidence="6">
    <location>
        <begin position="28"/>
        <end position="94"/>
    </location>
</feature>
<dbReference type="Gene3D" id="1.10.10.10">
    <property type="entry name" value="Winged helix-like DNA-binding domain superfamily/Winged helix DNA-binding domain"/>
    <property type="match status" value="1"/>
</dbReference>
<evidence type="ECO:0000256" key="4">
    <source>
        <dbReference type="ARBA" id="ARBA00023125"/>
    </source>
</evidence>
<feature type="domain" description="RNA polymerase sigma-70 region 4" evidence="7">
    <location>
        <begin position="132"/>
        <end position="177"/>
    </location>
</feature>
<dbReference type="EMBL" id="JAUFQU010000001">
    <property type="protein sequence ID" value="MDN3706310.1"/>
    <property type="molecule type" value="Genomic_DNA"/>
</dbReference>
<evidence type="ECO:0000256" key="5">
    <source>
        <dbReference type="ARBA" id="ARBA00023163"/>
    </source>
</evidence>
<dbReference type="Proteomes" id="UP001242368">
    <property type="component" value="Unassembled WGS sequence"/>
</dbReference>
<dbReference type="Pfam" id="PF04545">
    <property type="entry name" value="Sigma70_r4"/>
    <property type="match status" value="1"/>
</dbReference>
<evidence type="ECO:0000256" key="2">
    <source>
        <dbReference type="ARBA" id="ARBA00023015"/>
    </source>
</evidence>
<dbReference type="PANTHER" id="PTHR43133:SF62">
    <property type="entry name" value="RNA POLYMERASE SIGMA FACTOR SIGZ"/>
    <property type="match status" value="1"/>
</dbReference>